<accession>A0A0E1EK48</accession>
<dbReference type="SUPFAM" id="SSF51735">
    <property type="entry name" value="NAD(P)-binding Rossmann-fold domains"/>
    <property type="match status" value="1"/>
</dbReference>
<dbReference type="Proteomes" id="UP000256718">
    <property type="component" value="Unassembled WGS sequence"/>
</dbReference>
<dbReference type="InterPro" id="IPR003781">
    <property type="entry name" value="CoA-bd"/>
</dbReference>
<dbReference type="OMA" id="MVMDRCP"/>
<dbReference type="InterPro" id="IPR036291">
    <property type="entry name" value="NAD(P)-bd_dom_sf"/>
</dbReference>
<sequence length="146" mass="16663">MVYHFQNPSDFMLKNYLTKAKTIAVVGLSDRQETAAYQVSKIMQEAGYQIIPVNPKNAGQKILGQMTYASLKDVTEHIDIVNIFRRSEYLPDIAREFLEVDADIFWAQLGLESQEAETILKQAGHKQIVMNKCLKVECQKLHSETN</sequence>
<dbReference type="Pfam" id="PF13380">
    <property type="entry name" value="CoA_binding_2"/>
    <property type="match status" value="1"/>
</dbReference>
<dbReference type="PANTHER" id="PTHR33303:SF2">
    <property type="entry name" value="COA-BINDING DOMAIN-CONTAINING PROTEIN"/>
    <property type="match status" value="1"/>
</dbReference>
<evidence type="ECO:0000313" key="3">
    <source>
        <dbReference type="EMBL" id="RDY91185.1"/>
    </source>
</evidence>
<reference evidence="3 5" key="2">
    <citation type="journal article" date="2018" name="Emerg. Microbes Infect.">
        <title>Phenotypic and molecular analysis of nontypeable Group B streptococci: identification of cps2a and hybrid cps2a/cps5 Group B streptococcal capsule gene clusters.</title>
        <authorList>
            <person name="Alhhazmi A."/>
            <person name="Tyrrell G.J."/>
        </authorList>
    </citation>
    <scope>NUCLEOTIDE SEQUENCE [LARGE SCALE GENOMIC DNA]</scope>
    <source>
        <strain evidence="3 5">PLGBS17</strain>
    </source>
</reference>
<feature type="domain" description="CoA-binding" evidence="1">
    <location>
        <begin position="17"/>
        <end position="111"/>
    </location>
</feature>
<dbReference type="Proteomes" id="UP000035174">
    <property type="component" value="Unassembled WGS sequence"/>
</dbReference>
<evidence type="ECO:0000313" key="5">
    <source>
        <dbReference type="Proteomes" id="UP000256718"/>
    </source>
</evidence>
<dbReference type="AlphaFoldDB" id="A0A0E1EK48"/>
<protein>
    <submittedName>
        <fullName evidence="3">CoA-binding protein</fullName>
    </submittedName>
</protein>
<dbReference type="PANTHER" id="PTHR33303">
    <property type="entry name" value="CYTOPLASMIC PROTEIN-RELATED"/>
    <property type="match status" value="1"/>
</dbReference>
<dbReference type="KEGG" id="sage:EN72_02315"/>
<dbReference type="EMBL" id="QHGZ01000047">
    <property type="protein sequence ID" value="RDY91185.1"/>
    <property type="molecule type" value="Genomic_DNA"/>
</dbReference>
<evidence type="ECO:0000259" key="1">
    <source>
        <dbReference type="SMART" id="SM00881"/>
    </source>
</evidence>
<dbReference type="SMART" id="SM00881">
    <property type="entry name" value="CoA_binding"/>
    <property type="match status" value="1"/>
</dbReference>
<organism evidence="3 5">
    <name type="scientific">Streptococcus agalactiae</name>
    <dbReference type="NCBI Taxonomy" id="1311"/>
    <lineage>
        <taxon>Bacteria</taxon>
        <taxon>Bacillati</taxon>
        <taxon>Bacillota</taxon>
        <taxon>Bacilli</taxon>
        <taxon>Lactobacillales</taxon>
        <taxon>Streptococcaceae</taxon>
        <taxon>Streptococcus</taxon>
    </lineage>
</organism>
<dbReference type="Gene3D" id="3.40.50.720">
    <property type="entry name" value="NAD(P)-binding Rossmann-like Domain"/>
    <property type="match status" value="1"/>
</dbReference>
<name>A0A0E1EK48_STRAG</name>
<dbReference type="EMBL" id="LCVB01000033">
    <property type="protein sequence ID" value="KLJ28038.1"/>
    <property type="molecule type" value="Genomic_DNA"/>
</dbReference>
<proteinExistence type="predicted"/>
<reference evidence="2 4" key="1">
    <citation type="journal article" date="2015" name="PLoS ONE">
        <title>Genomic analysis reveals the molecular basis for capsule loss in the group B streptococcus population.</title>
        <authorList>
            <consortium name="DEVANI Consortium"/>
            <person name="Rosini R."/>
            <person name="Campisi E."/>
            <person name="De Chiara M."/>
            <person name="Tettelin H."/>
            <person name="Rinaudo D."/>
            <person name="Toniolo C."/>
            <person name="Metruccio M."/>
            <person name="Guidotti S."/>
            <person name="Sorensen U.B."/>
            <person name="Kilian M."/>
            <person name="Ramirez M."/>
            <person name="Janulczyk R."/>
            <person name="Donati C."/>
            <person name="Grandi G."/>
            <person name="Margarit I."/>
        </authorList>
    </citation>
    <scope>NUCLEOTIDE SEQUENCE [LARGE SCALE GENOMIC DNA]</scope>
    <source>
        <strain evidence="2 4">ES-PW-063</strain>
    </source>
</reference>
<evidence type="ECO:0000313" key="2">
    <source>
        <dbReference type="EMBL" id="KLJ28038.1"/>
    </source>
</evidence>
<gene>
    <name evidence="3" type="ORF">C4618_01525</name>
    <name evidence="2" type="ORF">WA45_09220</name>
</gene>
<dbReference type="RefSeq" id="WP_000262487.1">
    <property type="nucleotide sequence ID" value="NZ_AP018935.1"/>
</dbReference>
<comment type="caution">
    <text evidence="3">The sequence shown here is derived from an EMBL/GenBank/DDBJ whole genome shotgun (WGS) entry which is preliminary data.</text>
</comment>
<evidence type="ECO:0000313" key="4">
    <source>
        <dbReference type="Proteomes" id="UP000035174"/>
    </source>
</evidence>